<evidence type="ECO:0000256" key="1">
    <source>
        <dbReference type="ARBA" id="ARBA00022553"/>
    </source>
</evidence>
<name>A0A2Z4Y244_SUMC1</name>
<dbReference type="InterPro" id="IPR011006">
    <property type="entry name" value="CheY-like_superfamily"/>
</dbReference>
<proteinExistence type="predicted"/>
<feature type="modified residue" description="4-aspartylphosphate" evidence="2">
    <location>
        <position position="140"/>
    </location>
</feature>
<protein>
    <recommendedName>
        <fullName evidence="3">Response regulatory domain-containing protein</fullName>
    </recommendedName>
</protein>
<dbReference type="Gene3D" id="3.40.50.2300">
    <property type="match status" value="1"/>
</dbReference>
<evidence type="ECO:0000259" key="3">
    <source>
        <dbReference type="PROSITE" id="PS50110"/>
    </source>
</evidence>
<dbReference type="CDD" id="cd00156">
    <property type="entry name" value="REC"/>
    <property type="match status" value="1"/>
</dbReference>
<dbReference type="Pfam" id="PF00072">
    <property type="entry name" value="Response_reg"/>
    <property type="match status" value="1"/>
</dbReference>
<keyword evidence="1 2" id="KW-0597">Phosphoprotein</keyword>
<dbReference type="GO" id="GO:0000160">
    <property type="term" value="P:phosphorelay signal transduction system"/>
    <property type="evidence" value="ECO:0007669"/>
    <property type="project" value="InterPro"/>
</dbReference>
<accession>A0A2Z4Y244</accession>
<feature type="domain" description="Response regulatory" evidence="3">
    <location>
        <begin position="93"/>
        <end position="206"/>
    </location>
</feature>
<dbReference type="KEGG" id="schv:BRCON_0500"/>
<reference evidence="4 5" key="1">
    <citation type="submission" date="2018-05" db="EMBL/GenBank/DDBJ databases">
        <title>A metagenomic window into the 2 km-deep terrestrial subsurface aquifer revealed taxonomically and functionally diverse microbial community comprising novel uncultured bacterial lineages.</title>
        <authorList>
            <person name="Kadnikov V.V."/>
            <person name="Mardanov A.V."/>
            <person name="Beletsky A.V."/>
            <person name="Banks D."/>
            <person name="Pimenov N.V."/>
            <person name="Frank Y.A."/>
            <person name="Karnachuk O.V."/>
            <person name="Ravin N.V."/>
        </authorList>
    </citation>
    <scope>NUCLEOTIDE SEQUENCE [LARGE SCALE GENOMIC DNA]</scope>
    <source>
        <strain evidence="4">BY</strain>
    </source>
</reference>
<dbReference type="SMART" id="SM00448">
    <property type="entry name" value="REC"/>
    <property type="match status" value="1"/>
</dbReference>
<evidence type="ECO:0000256" key="2">
    <source>
        <dbReference type="PROSITE-ProRule" id="PRU00169"/>
    </source>
</evidence>
<evidence type="ECO:0000313" key="4">
    <source>
        <dbReference type="EMBL" id="AXA35277.1"/>
    </source>
</evidence>
<dbReference type="Proteomes" id="UP000262583">
    <property type="component" value="Chromosome"/>
</dbReference>
<dbReference type="PANTHER" id="PTHR44591:SF3">
    <property type="entry name" value="RESPONSE REGULATORY DOMAIN-CONTAINING PROTEIN"/>
    <property type="match status" value="1"/>
</dbReference>
<dbReference type="AlphaFoldDB" id="A0A2Z4Y244"/>
<evidence type="ECO:0000313" key="5">
    <source>
        <dbReference type="Proteomes" id="UP000262583"/>
    </source>
</evidence>
<organism evidence="4 5">
    <name type="scientific">Sumerlaea chitinivorans</name>
    <dbReference type="NCBI Taxonomy" id="2250252"/>
    <lineage>
        <taxon>Bacteria</taxon>
        <taxon>Candidatus Sumerlaeota</taxon>
        <taxon>Candidatus Sumerlaeia</taxon>
        <taxon>Candidatus Sumerlaeales</taxon>
        <taxon>Candidatus Sumerlaeaceae</taxon>
        <taxon>Candidatus Sumerlaea</taxon>
    </lineage>
</organism>
<gene>
    <name evidence="4" type="ORF">BRCON_0500</name>
</gene>
<dbReference type="InterPro" id="IPR050595">
    <property type="entry name" value="Bact_response_regulator"/>
</dbReference>
<dbReference type="SUPFAM" id="SSF52172">
    <property type="entry name" value="CheY-like"/>
    <property type="match status" value="1"/>
</dbReference>
<sequence length="209" mass="23457">MSGNDPTSLPADFQKELINLCVGFLRETEMQTGLPLLPRRVEIPRLSAPGVLVPFSATRCSILILDVLGRIIARYVYDWEAEALSGGIGAKPVLVIVEDEPEILDLVEESFSQDFSLHTFTAPPPLPLLEALSPDAILLDLQLPEILGEDFLEKVRIRQRWHVPVIIVSGQPHRQATLDARGLFYNRFLRKPIEMSEIEIAIRRCLALQ</sequence>
<dbReference type="PROSITE" id="PS50110">
    <property type="entry name" value="RESPONSE_REGULATORY"/>
    <property type="match status" value="1"/>
</dbReference>
<dbReference type="EMBL" id="CP030759">
    <property type="protein sequence ID" value="AXA35277.1"/>
    <property type="molecule type" value="Genomic_DNA"/>
</dbReference>
<dbReference type="PANTHER" id="PTHR44591">
    <property type="entry name" value="STRESS RESPONSE REGULATOR PROTEIN 1"/>
    <property type="match status" value="1"/>
</dbReference>
<dbReference type="InterPro" id="IPR001789">
    <property type="entry name" value="Sig_transdc_resp-reg_receiver"/>
</dbReference>